<organism evidence="12">
    <name type="scientific">Anisakis simplex</name>
    <name type="common">Herring worm</name>
    <dbReference type="NCBI Taxonomy" id="6269"/>
    <lineage>
        <taxon>Eukaryota</taxon>
        <taxon>Metazoa</taxon>
        <taxon>Ecdysozoa</taxon>
        <taxon>Nematoda</taxon>
        <taxon>Chromadorea</taxon>
        <taxon>Rhabditida</taxon>
        <taxon>Spirurina</taxon>
        <taxon>Ascaridomorpha</taxon>
        <taxon>Ascaridoidea</taxon>
        <taxon>Anisakidae</taxon>
        <taxon>Anisakis</taxon>
        <taxon>Anisakis simplex complex</taxon>
    </lineage>
</organism>
<dbReference type="Gene3D" id="2.60.370.10">
    <property type="entry name" value="Ctag/Cox11"/>
    <property type="match status" value="1"/>
</dbReference>
<evidence type="ECO:0000256" key="2">
    <source>
        <dbReference type="ARBA" id="ARBA00004243"/>
    </source>
</evidence>
<keyword evidence="4 9" id="KW-1133">Transmembrane helix</keyword>
<dbReference type="SUPFAM" id="SSF110111">
    <property type="entry name" value="Ctag/Cox11"/>
    <property type="match status" value="1"/>
</dbReference>
<evidence type="ECO:0000313" key="11">
    <source>
        <dbReference type="Proteomes" id="UP000267096"/>
    </source>
</evidence>
<dbReference type="PANTHER" id="PTHR21320">
    <property type="entry name" value="CYTOCHROME C OXIDASE ASSEMBLY PROTEIN COX11-RELATED"/>
    <property type="match status" value="1"/>
</dbReference>
<dbReference type="InterPro" id="IPR007533">
    <property type="entry name" value="Cyt_c_oxidase_assmbl_CtaG"/>
</dbReference>
<dbReference type="FunFam" id="2.60.370.10:FF:000001">
    <property type="entry name" value="COX11 cytochrome c oxidase assembly homolog"/>
    <property type="match status" value="1"/>
</dbReference>
<evidence type="ECO:0000256" key="5">
    <source>
        <dbReference type="ARBA" id="ARBA00023136"/>
    </source>
</evidence>
<feature type="compositionally biased region" description="Polar residues" evidence="8">
    <location>
        <begin position="239"/>
        <end position="249"/>
    </location>
</feature>
<dbReference type="InterPro" id="IPR023471">
    <property type="entry name" value="CtaG/Cox11_dom_sf"/>
</dbReference>
<comment type="function">
    <text evidence="1">Exerts its effect at some terminal stage of cytochrome c oxidase synthesis, probably by being involved in the insertion of the copper B into subunit I.</text>
</comment>
<evidence type="ECO:0000256" key="6">
    <source>
        <dbReference type="ARBA" id="ARBA00063165"/>
    </source>
</evidence>
<keyword evidence="11" id="KW-1185">Reference proteome</keyword>
<evidence type="ECO:0000256" key="1">
    <source>
        <dbReference type="ARBA" id="ARBA00004007"/>
    </source>
</evidence>
<dbReference type="Pfam" id="PF04442">
    <property type="entry name" value="CtaG_Cox11"/>
    <property type="match status" value="1"/>
</dbReference>
<dbReference type="EMBL" id="UYRR01033706">
    <property type="protein sequence ID" value="VDK59418.1"/>
    <property type="molecule type" value="Genomic_DNA"/>
</dbReference>
<reference evidence="12" key="1">
    <citation type="submission" date="2017-02" db="UniProtKB">
        <authorList>
            <consortium name="WormBaseParasite"/>
        </authorList>
    </citation>
    <scope>IDENTIFICATION</scope>
</reference>
<dbReference type="AlphaFoldDB" id="A0A0M3K9M1"/>
<keyword evidence="5 9" id="KW-0472">Membrane</keyword>
<dbReference type="PANTHER" id="PTHR21320:SF3">
    <property type="entry name" value="CYTOCHROME C OXIDASE ASSEMBLY PROTEIN COX11, MITOCHONDRIAL-RELATED"/>
    <property type="match status" value="1"/>
</dbReference>
<evidence type="ECO:0000256" key="8">
    <source>
        <dbReference type="SAM" id="MobiDB-lite"/>
    </source>
</evidence>
<dbReference type="WBParaSite" id="ASIM_0001766501-mRNA-1">
    <property type="protein sequence ID" value="ASIM_0001766501-mRNA-1"/>
    <property type="gene ID" value="ASIM_0001766501"/>
</dbReference>
<sequence>MWALARASSCSVLRSPLFQSRTHASLIRTLMTRSQGPSRNRDAMYYIVSLGVVAVGVTFAAIPAYRIFCEKTSFGGLTQIAKDFDRIASMEKVEDRLIRVQFNADIPSSMRWQFKPLQHEIYVHPGETALAFYTAYNPTDRPIVGISSYNLTPFQAAYYFNKIQCFCFEEQILNPGEKVDLPVFFYIDPEYANDPALEYLDSILLSYTFFEAKSDLVLPSPFDPKNRPSVQGFPEPKNPNKQTKNTSSLIEEGVPRKKTQSIPKSPQASLSKGEA</sequence>
<protein>
    <recommendedName>
        <fullName evidence="7">Cytochrome c oxidase assembly protein COX11, mitochondrial</fullName>
    </recommendedName>
</protein>
<dbReference type="OrthoDB" id="1704689at2759"/>
<feature type="compositionally biased region" description="Polar residues" evidence="8">
    <location>
        <begin position="260"/>
        <end position="275"/>
    </location>
</feature>
<keyword evidence="3 9" id="KW-0812">Transmembrane</keyword>
<dbReference type="Proteomes" id="UP000267096">
    <property type="component" value="Unassembled WGS sequence"/>
</dbReference>
<evidence type="ECO:0000256" key="4">
    <source>
        <dbReference type="ARBA" id="ARBA00022989"/>
    </source>
</evidence>
<feature type="region of interest" description="Disordered" evidence="8">
    <location>
        <begin position="221"/>
        <end position="275"/>
    </location>
</feature>
<proteinExistence type="inferred from homology"/>
<comment type="subunit">
    <text evidence="6">Interacts with CNNM4/ACDP4. Interacts with RANBP2.</text>
</comment>
<feature type="transmembrane region" description="Helical" evidence="9">
    <location>
        <begin position="43"/>
        <end position="65"/>
    </location>
</feature>
<reference evidence="10 11" key="2">
    <citation type="submission" date="2018-11" db="EMBL/GenBank/DDBJ databases">
        <authorList>
            <consortium name="Pathogen Informatics"/>
        </authorList>
    </citation>
    <scope>NUCLEOTIDE SEQUENCE [LARGE SCALE GENOMIC DNA]</scope>
</reference>
<name>A0A0M3K9M1_ANISI</name>
<evidence type="ECO:0000313" key="12">
    <source>
        <dbReference type="WBParaSite" id="ASIM_0001766501-mRNA-1"/>
    </source>
</evidence>
<dbReference type="HAMAP" id="MF_00155">
    <property type="entry name" value="CtaG"/>
    <property type="match status" value="1"/>
</dbReference>
<comment type="subcellular location">
    <subcellularLocation>
        <location evidence="2">Mitochondrion inner membrane</location>
        <topology evidence="2">Single-pass membrane protein</topology>
        <orientation evidence="2">Intermembrane side</orientation>
    </subcellularLocation>
</comment>
<accession>A0A0M3K9M1</accession>
<dbReference type="NCBIfam" id="NF003465">
    <property type="entry name" value="PRK05089.1"/>
    <property type="match status" value="1"/>
</dbReference>
<gene>
    <name evidence="10" type="ORF">ASIM_LOCUS17069</name>
</gene>
<evidence type="ECO:0000313" key="10">
    <source>
        <dbReference type="EMBL" id="VDK59418.1"/>
    </source>
</evidence>
<evidence type="ECO:0000256" key="9">
    <source>
        <dbReference type="SAM" id="Phobius"/>
    </source>
</evidence>
<evidence type="ECO:0000256" key="3">
    <source>
        <dbReference type="ARBA" id="ARBA00022692"/>
    </source>
</evidence>
<dbReference type="GO" id="GO:0005507">
    <property type="term" value="F:copper ion binding"/>
    <property type="evidence" value="ECO:0007669"/>
    <property type="project" value="InterPro"/>
</dbReference>
<evidence type="ECO:0000256" key="7">
    <source>
        <dbReference type="ARBA" id="ARBA00068998"/>
    </source>
</evidence>
<dbReference type="GO" id="GO:0005743">
    <property type="term" value="C:mitochondrial inner membrane"/>
    <property type="evidence" value="ECO:0007669"/>
    <property type="project" value="UniProtKB-SubCell"/>
</dbReference>